<gene>
    <name evidence="1" type="ORF">H8S34_01375</name>
</gene>
<proteinExistence type="predicted"/>
<protein>
    <recommendedName>
        <fullName evidence="3">Thioredoxin</fullName>
    </recommendedName>
</protein>
<name>A0ABR7HPN4_9FIRM</name>
<dbReference type="InterPro" id="IPR047708">
    <property type="entry name" value="CD1871A-like"/>
</dbReference>
<accession>A0ABR7HPN4</accession>
<dbReference type="EMBL" id="JACOPR010000001">
    <property type="protein sequence ID" value="MBC5729486.1"/>
    <property type="molecule type" value="Genomic_DNA"/>
</dbReference>
<dbReference type="RefSeq" id="WP_180956887.1">
    <property type="nucleotide sequence ID" value="NZ_JACOPR010000001.1"/>
</dbReference>
<evidence type="ECO:0008006" key="3">
    <source>
        <dbReference type="Google" id="ProtNLM"/>
    </source>
</evidence>
<dbReference type="NCBIfam" id="NF040920">
    <property type="entry name" value="CD1871A_fam"/>
    <property type="match status" value="1"/>
</dbReference>
<sequence length="48" mass="4989">MKNVRAFLPTLLVLGLGAALMVVGTRLGGRDAVFMKAVNLCLECVGIG</sequence>
<dbReference type="Proteomes" id="UP000660021">
    <property type="component" value="Unassembled WGS sequence"/>
</dbReference>
<reference evidence="1 2" key="1">
    <citation type="submission" date="2020-08" db="EMBL/GenBank/DDBJ databases">
        <title>Genome public.</title>
        <authorList>
            <person name="Liu C."/>
            <person name="Sun Q."/>
        </authorList>
    </citation>
    <scope>NUCLEOTIDE SEQUENCE [LARGE SCALE GENOMIC DNA]</scope>
    <source>
        <strain evidence="1 2">New-38</strain>
    </source>
</reference>
<evidence type="ECO:0000313" key="2">
    <source>
        <dbReference type="Proteomes" id="UP000660021"/>
    </source>
</evidence>
<comment type="caution">
    <text evidence="1">The sequence shown here is derived from an EMBL/GenBank/DDBJ whole genome shotgun (WGS) entry which is preliminary data.</text>
</comment>
<organism evidence="1 2">
    <name type="scientific">Pseudoflavonifractor hominis</name>
    <dbReference type="NCBI Taxonomy" id="2763059"/>
    <lineage>
        <taxon>Bacteria</taxon>
        <taxon>Bacillati</taxon>
        <taxon>Bacillota</taxon>
        <taxon>Clostridia</taxon>
        <taxon>Eubacteriales</taxon>
        <taxon>Oscillospiraceae</taxon>
        <taxon>Pseudoflavonifractor</taxon>
    </lineage>
</organism>
<evidence type="ECO:0000313" key="1">
    <source>
        <dbReference type="EMBL" id="MBC5729486.1"/>
    </source>
</evidence>
<keyword evidence="2" id="KW-1185">Reference proteome</keyword>